<keyword evidence="6 11" id="KW-0547">Nucleotide-binding</keyword>
<reference evidence="14 15" key="1">
    <citation type="submission" date="2019-08" db="EMBL/GenBank/DDBJ databases">
        <title>In-depth cultivation of the pig gut microbiome towards novel bacterial diversity and tailored functional studies.</title>
        <authorList>
            <person name="Wylensek D."/>
            <person name="Hitch T.C.A."/>
            <person name="Clavel T."/>
        </authorList>
    </citation>
    <scope>NUCLEOTIDE SEQUENCE [LARGE SCALE GENOMIC DNA]</scope>
    <source>
        <strain evidence="14 15">WCA-383-APC-5B</strain>
    </source>
</reference>
<dbReference type="FunFam" id="2.20.28.20:FF:000001">
    <property type="entry name" value="Methionine--tRNA ligase"/>
    <property type="match status" value="1"/>
</dbReference>
<comment type="caution">
    <text evidence="11">Lacks conserved residue(s) required for the propagation of feature annotation.</text>
</comment>
<keyword evidence="7 11" id="KW-0067">ATP-binding</keyword>
<dbReference type="PRINTS" id="PR01041">
    <property type="entry name" value="TRNASYNTHMET"/>
</dbReference>
<evidence type="ECO:0000259" key="12">
    <source>
        <dbReference type="Pfam" id="PF09334"/>
    </source>
</evidence>
<evidence type="ECO:0000256" key="5">
    <source>
        <dbReference type="ARBA" id="ARBA00022598"/>
    </source>
</evidence>
<gene>
    <name evidence="11" type="primary">metG</name>
    <name evidence="14" type="ORF">FYJ33_04880</name>
</gene>
<dbReference type="SUPFAM" id="SSF47323">
    <property type="entry name" value="Anticodon-binding domain of a subclass of class I aminoacyl-tRNA synthetases"/>
    <property type="match status" value="1"/>
</dbReference>
<comment type="subunit">
    <text evidence="11">Monomer.</text>
</comment>
<evidence type="ECO:0000256" key="8">
    <source>
        <dbReference type="ARBA" id="ARBA00022917"/>
    </source>
</evidence>
<dbReference type="InterPro" id="IPR014729">
    <property type="entry name" value="Rossmann-like_a/b/a_fold"/>
</dbReference>
<feature type="binding site" evidence="11">
    <location>
        <position position="156"/>
    </location>
    <ligand>
        <name>Zn(2+)</name>
        <dbReference type="ChEBI" id="CHEBI:29105"/>
    </ligand>
</feature>
<dbReference type="InterPro" id="IPR033911">
    <property type="entry name" value="MetRS_core"/>
</dbReference>
<dbReference type="Pfam" id="PF09334">
    <property type="entry name" value="tRNA-synt_1g"/>
    <property type="match status" value="1"/>
</dbReference>
<dbReference type="GO" id="GO:0006431">
    <property type="term" value="P:methionyl-tRNA aminoacylation"/>
    <property type="evidence" value="ECO:0007669"/>
    <property type="project" value="UniProtKB-UniRule"/>
</dbReference>
<evidence type="ECO:0000256" key="3">
    <source>
        <dbReference type="ARBA" id="ARBA00008258"/>
    </source>
</evidence>
<dbReference type="GO" id="GO:0005829">
    <property type="term" value="C:cytosol"/>
    <property type="evidence" value="ECO:0007669"/>
    <property type="project" value="TreeGrafter"/>
</dbReference>
<dbReference type="GO" id="GO:0046872">
    <property type="term" value="F:metal ion binding"/>
    <property type="evidence" value="ECO:0007669"/>
    <property type="project" value="UniProtKB-KW"/>
</dbReference>
<dbReference type="InterPro" id="IPR041872">
    <property type="entry name" value="Anticodon_Met"/>
</dbReference>
<feature type="binding site" evidence="11">
    <location>
        <position position="144"/>
    </location>
    <ligand>
        <name>Zn(2+)</name>
        <dbReference type="ChEBI" id="CHEBI:29105"/>
    </ligand>
</feature>
<evidence type="ECO:0000259" key="13">
    <source>
        <dbReference type="Pfam" id="PF19303"/>
    </source>
</evidence>
<dbReference type="PANTHER" id="PTHR45765:SF1">
    <property type="entry name" value="METHIONINE--TRNA LIGASE, CYTOPLASMIC"/>
    <property type="match status" value="1"/>
</dbReference>
<dbReference type="Gene3D" id="3.40.50.620">
    <property type="entry name" value="HUPs"/>
    <property type="match status" value="1"/>
</dbReference>
<organism evidence="14 15">
    <name type="scientific">Inconstantimicrobium porci</name>
    <dbReference type="NCBI Taxonomy" id="2652291"/>
    <lineage>
        <taxon>Bacteria</taxon>
        <taxon>Bacillati</taxon>
        <taxon>Bacillota</taxon>
        <taxon>Clostridia</taxon>
        <taxon>Eubacteriales</taxon>
        <taxon>Clostridiaceae</taxon>
        <taxon>Inconstantimicrobium</taxon>
    </lineage>
</organism>
<dbReference type="CDD" id="cd07957">
    <property type="entry name" value="Anticodon_Ia_Met"/>
    <property type="match status" value="1"/>
</dbReference>
<evidence type="ECO:0000256" key="2">
    <source>
        <dbReference type="ARBA" id="ARBA00004496"/>
    </source>
</evidence>
<dbReference type="InterPro" id="IPR029038">
    <property type="entry name" value="MetRS_Zn"/>
</dbReference>
<comment type="subcellular location">
    <subcellularLocation>
        <location evidence="2 11">Cytoplasm</location>
    </subcellularLocation>
</comment>
<feature type="binding site" evidence="11">
    <location>
        <position position="153"/>
    </location>
    <ligand>
        <name>Zn(2+)</name>
        <dbReference type="ChEBI" id="CHEBI:29105"/>
    </ligand>
</feature>
<dbReference type="InterPro" id="IPR009080">
    <property type="entry name" value="tRNAsynth_Ia_anticodon-bd"/>
</dbReference>
<dbReference type="PANTHER" id="PTHR45765">
    <property type="entry name" value="METHIONINE--TRNA LIGASE"/>
    <property type="match status" value="1"/>
</dbReference>
<dbReference type="InterPro" id="IPR014758">
    <property type="entry name" value="Met-tRNA_synth"/>
</dbReference>
<comment type="cofactor">
    <cofactor evidence="11">
        <name>Zn(2+)</name>
        <dbReference type="ChEBI" id="CHEBI:29105"/>
    </cofactor>
    <text evidence="11">Binds 1 zinc ion per subunit.</text>
</comment>
<evidence type="ECO:0000256" key="6">
    <source>
        <dbReference type="ARBA" id="ARBA00022741"/>
    </source>
</evidence>
<protein>
    <recommendedName>
        <fullName evidence="11">Methionine--tRNA ligase</fullName>
        <ecNumber evidence="11">6.1.1.10</ecNumber>
    </recommendedName>
    <alternativeName>
        <fullName evidence="11">Methionyl-tRNA synthetase</fullName>
        <shortName evidence="11">MetRS</shortName>
    </alternativeName>
</protein>
<dbReference type="AlphaFoldDB" id="A0A7X2MX91"/>
<evidence type="ECO:0000256" key="10">
    <source>
        <dbReference type="ARBA" id="ARBA00047364"/>
    </source>
</evidence>
<comment type="function">
    <text evidence="1 11">Is required not only for elongation of protein synthesis but also for the initiation of all mRNA translation through initiator tRNA(fMet) aminoacylation.</text>
</comment>
<sequence>MKVLIGNAWPYSSGSLHLGRLAAWIPGDILARYHREKGDEVIFISGSDCHGTPILMKAKEEKKSPREVSDYYHNEFKRYFEKADMSFDIYAKTDSPYHHKIVRELVTELYKNGYIYEKILEQNYCEECGEYLSDKMIEGTCPYCGGAARGDQCEECSALLDPEDLIDKKCKVCHSEPVIKQTKHLFFKLSSFDNDIKALVERDGRYWRNDSIKITKRYIKEGLRDRAITRTLDWGVDVPFPGFEDKKIYVWIDAIMGYISASRKVAEERNEDYKEYWNDENSRIYFVHGKDNIPFHTVILPAILYGLNIGKSEIRMVSSQYINLEGKKFSAAKNWAVWVPYIFDHYDSDSIRYYLTIHGAEKRDSDFTWRKFINSHNGDLLGCYGNFINRSLSFIHKNFDGKLDNCGLNEEIQRKLKNLYIIAGNKIENGEFKAALEKIFDFIKESNKYFDNEKPWVTLKENKERCRNTLYNCVQIIANLSNLLEPFVPESAAKIRQFLNIEKPIWSFVELKDVSVNELSFLFTRIDKSKIDEEIQLMIDARNAE</sequence>
<proteinExistence type="inferred from homology"/>
<comment type="caution">
    <text evidence="14">The sequence shown here is derived from an EMBL/GenBank/DDBJ whole genome shotgun (WGS) entry which is preliminary data.</text>
</comment>
<evidence type="ECO:0000256" key="4">
    <source>
        <dbReference type="ARBA" id="ARBA00022490"/>
    </source>
</evidence>
<name>A0A7X2MX91_9CLOT</name>
<keyword evidence="5 11" id="KW-0436">Ligase</keyword>
<dbReference type="Proteomes" id="UP000460287">
    <property type="component" value="Unassembled WGS sequence"/>
</dbReference>
<comment type="catalytic activity">
    <reaction evidence="10 11">
        <text>tRNA(Met) + L-methionine + ATP = L-methionyl-tRNA(Met) + AMP + diphosphate</text>
        <dbReference type="Rhea" id="RHEA:13481"/>
        <dbReference type="Rhea" id="RHEA-COMP:9667"/>
        <dbReference type="Rhea" id="RHEA-COMP:9698"/>
        <dbReference type="ChEBI" id="CHEBI:30616"/>
        <dbReference type="ChEBI" id="CHEBI:33019"/>
        <dbReference type="ChEBI" id="CHEBI:57844"/>
        <dbReference type="ChEBI" id="CHEBI:78442"/>
        <dbReference type="ChEBI" id="CHEBI:78530"/>
        <dbReference type="ChEBI" id="CHEBI:456215"/>
        <dbReference type="EC" id="6.1.1.10"/>
    </reaction>
</comment>
<keyword evidence="9 11" id="KW-0030">Aminoacyl-tRNA synthetase</keyword>
<feature type="domain" description="Methionyl-tRNA synthetase anticodon-binding" evidence="13">
    <location>
        <begin position="422"/>
        <end position="507"/>
    </location>
</feature>
<dbReference type="RefSeq" id="WP_154530652.1">
    <property type="nucleotide sequence ID" value="NZ_JAXFSD010000044.1"/>
</dbReference>
<keyword evidence="11" id="KW-0862">Zinc</keyword>
<dbReference type="CDD" id="cd00814">
    <property type="entry name" value="MetRS_core"/>
    <property type="match status" value="1"/>
</dbReference>
<dbReference type="EC" id="6.1.1.10" evidence="11"/>
<evidence type="ECO:0000256" key="7">
    <source>
        <dbReference type="ARBA" id="ARBA00022840"/>
    </source>
</evidence>
<dbReference type="InterPro" id="IPR023458">
    <property type="entry name" value="Met-tRNA_ligase_1"/>
</dbReference>
<dbReference type="EMBL" id="VULX01000004">
    <property type="protein sequence ID" value="MSR90772.1"/>
    <property type="molecule type" value="Genomic_DNA"/>
</dbReference>
<feature type="binding site" evidence="11">
    <location>
        <position position="141"/>
    </location>
    <ligand>
        <name>Zn(2+)</name>
        <dbReference type="ChEBI" id="CHEBI:29105"/>
    </ligand>
</feature>
<evidence type="ECO:0000313" key="14">
    <source>
        <dbReference type="EMBL" id="MSR90772.1"/>
    </source>
</evidence>
<evidence type="ECO:0000313" key="15">
    <source>
        <dbReference type="Proteomes" id="UP000460287"/>
    </source>
</evidence>
<feature type="domain" description="Methionyl/Leucyl tRNA synthetase" evidence="12">
    <location>
        <begin position="3"/>
        <end position="391"/>
    </location>
</feature>
<keyword evidence="11" id="KW-0479">Metal-binding</keyword>
<dbReference type="Gene3D" id="2.20.28.20">
    <property type="entry name" value="Methionyl-tRNA synthetase, Zn-domain"/>
    <property type="match status" value="1"/>
</dbReference>
<dbReference type="InterPro" id="IPR015413">
    <property type="entry name" value="Methionyl/Leucyl_tRNA_Synth"/>
</dbReference>
<dbReference type="NCBIfam" id="TIGR00398">
    <property type="entry name" value="metG"/>
    <property type="match status" value="1"/>
</dbReference>
<keyword evidence="4 11" id="KW-0963">Cytoplasm</keyword>
<dbReference type="HAMAP" id="MF_00098">
    <property type="entry name" value="Met_tRNA_synth_type1"/>
    <property type="match status" value="1"/>
</dbReference>
<dbReference type="Pfam" id="PF19303">
    <property type="entry name" value="Anticodon_3"/>
    <property type="match status" value="1"/>
</dbReference>
<evidence type="ECO:0000256" key="1">
    <source>
        <dbReference type="ARBA" id="ARBA00003314"/>
    </source>
</evidence>
<evidence type="ECO:0000256" key="11">
    <source>
        <dbReference type="HAMAP-Rule" id="MF_00098"/>
    </source>
</evidence>
<dbReference type="SUPFAM" id="SSF52374">
    <property type="entry name" value="Nucleotidylyl transferase"/>
    <property type="match status" value="1"/>
</dbReference>
<dbReference type="GO" id="GO:0005524">
    <property type="term" value="F:ATP binding"/>
    <property type="evidence" value="ECO:0007669"/>
    <property type="project" value="UniProtKB-UniRule"/>
</dbReference>
<dbReference type="GO" id="GO:0004825">
    <property type="term" value="F:methionine-tRNA ligase activity"/>
    <property type="evidence" value="ECO:0007669"/>
    <property type="project" value="UniProtKB-UniRule"/>
</dbReference>
<accession>A0A7X2MX91</accession>
<keyword evidence="8 11" id="KW-0648">Protein biosynthesis</keyword>
<dbReference type="SUPFAM" id="SSF57770">
    <property type="entry name" value="Methionyl-tRNA synthetase (MetRS), Zn-domain"/>
    <property type="match status" value="1"/>
</dbReference>
<dbReference type="Gene3D" id="1.10.730.10">
    <property type="entry name" value="Isoleucyl-tRNA Synthetase, Domain 1"/>
    <property type="match status" value="1"/>
</dbReference>
<comment type="similarity">
    <text evidence="3 11">Belongs to the class-I aminoacyl-tRNA synthetase family. MetG type 1 subfamily.</text>
</comment>
<evidence type="ECO:0000256" key="9">
    <source>
        <dbReference type="ARBA" id="ARBA00023146"/>
    </source>
</evidence>
<keyword evidence="15" id="KW-1185">Reference proteome</keyword>